<dbReference type="GO" id="GO:0016787">
    <property type="term" value="F:hydrolase activity"/>
    <property type="evidence" value="ECO:0007669"/>
    <property type="project" value="UniProtKB-KW"/>
</dbReference>
<keyword evidence="15" id="KW-1185">Reference proteome</keyword>
<dbReference type="PANTHER" id="PTHR30153:SF2">
    <property type="entry name" value="REPLICATIVE DNA HELICASE"/>
    <property type="match status" value="1"/>
</dbReference>
<evidence type="ECO:0000256" key="7">
    <source>
        <dbReference type="ARBA" id="ARBA00022840"/>
    </source>
</evidence>
<dbReference type="InterPro" id="IPR016136">
    <property type="entry name" value="DNA_helicase_N/primase_C"/>
</dbReference>
<protein>
    <recommendedName>
        <fullName evidence="11 12">Replicative DNA helicase</fullName>
        <ecNumber evidence="11 12">5.6.2.3</ecNumber>
    </recommendedName>
</protein>
<keyword evidence="8 12" id="KW-0238">DNA-binding</keyword>
<dbReference type="GO" id="GO:0043139">
    <property type="term" value="F:5'-3' DNA helicase activity"/>
    <property type="evidence" value="ECO:0007669"/>
    <property type="project" value="UniProtKB-EC"/>
</dbReference>
<dbReference type="PROSITE" id="PS51199">
    <property type="entry name" value="SF4_HELICASE"/>
    <property type="match status" value="1"/>
</dbReference>
<dbReference type="Gene3D" id="1.10.860.10">
    <property type="entry name" value="DNAb Helicase, Chain A"/>
    <property type="match status" value="1"/>
</dbReference>
<evidence type="ECO:0000259" key="13">
    <source>
        <dbReference type="PROSITE" id="PS51199"/>
    </source>
</evidence>
<comment type="similarity">
    <text evidence="1 12">Belongs to the helicase family. DnaB subfamily.</text>
</comment>
<dbReference type="InterPro" id="IPR027417">
    <property type="entry name" value="P-loop_NTPase"/>
</dbReference>
<dbReference type="GO" id="GO:0006269">
    <property type="term" value="P:DNA replication, synthesis of primer"/>
    <property type="evidence" value="ECO:0007669"/>
    <property type="project" value="UniProtKB-UniRule"/>
</dbReference>
<dbReference type="Proteomes" id="UP000502065">
    <property type="component" value="Chromosome"/>
</dbReference>
<sequence length="480" mass="54179">MDSVYSINIERAVLSSILFNPEELEDVLGVLKPKDFYLPAHKKIFEVMVKLHNDDMPIDEEFIRKRLDSKDVDDSILLEILSANPITNTLAYVREIKDGAVKRELASLATTIKKVAIEEEVSANEALDTIQGELYKISTDSATSELKDMNTITSDTLSYIEKMKKLGNKHLIGETTGFEALDRRTTGFNEGDLIIIAARPAMGKTALVLNMALKNVERGSGVIFFSLEMPAEQLMLRMLAAKTSIPLQNLRKGDMDDSQWSNLTKAFDDLNSKKLFVDDGGSININQLRARVRKLAQNEANNIRLVIIDYLQLMQGTGNKDRHQEVSDISRGLKMLAREMKIPIIALSQLNRGLENRPDKRPMLSDLRESGAIEQDADIIMFVYRDDVYKEREEAKKEKEAKDKGEDYKSKFINKPVEEAEVIIGKQRNGPIGTVKLDFQKALTRFVDKENENSAAPIEVIFENIADIEKETNIDIPDIL</sequence>
<keyword evidence="4 12" id="KW-0547">Nucleotide-binding</keyword>
<dbReference type="InterPro" id="IPR007694">
    <property type="entry name" value="DNA_helicase_DnaB-like_C"/>
</dbReference>
<dbReference type="GO" id="GO:0003677">
    <property type="term" value="F:DNA binding"/>
    <property type="evidence" value="ECO:0007669"/>
    <property type="project" value="UniProtKB-UniRule"/>
</dbReference>
<dbReference type="GO" id="GO:1990077">
    <property type="term" value="C:primosome complex"/>
    <property type="evidence" value="ECO:0007669"/>
    <property type="project" value="UniProtKB-UniRule"/>
</dbReference>
<accession>A0AAE7E1D3</accession>
<dbReference type="GO" id="GO:0005829">
    <property type="term" value="C:cytosol"/>
    <property type="evidence" value="ECO:0007669"/>
    <property type="project" value="TreeGrafter"/>
</dbReference>
<dbReference type="EC" id="5.6.2.3" evidence="11 12"/>
<dbReference type="NCBIfam" id="NF006306">
    <property type="entry name" value="PRK08506.1"/>
    <property type="match status" value="1"/>
</dbReference>
<evidence type="ECO:0000256" key="11">
    <source>
        <dbReference type="NCBIfam" id="TIGR00665"/>
    </source>
</evidence>
<comment type="catalytic activity">
    <reaction evidence="10 12">
        <text>ATP + H2O = ADP + phosphate + H(+)</text>
        <dbReference type="Rhea" id="RHEA:13065"/>
        <dbReference type="ChEBI" id="CHEBI:15377"/>
        <dbReference type="ChEBI" id="CHEBI:15378"/>
        <dbReference type="ChEBI" id="CHEBI:30616"/>
        <dbReference type="ChEBI" id="CHEBI:43474"/>
        <dbReference type="ChEBI" id="CHEBI:456216"/>
        <dbReference type="EC" id="5.6.2.3"/>
    </reaction>
</comment>
<keyword evidence="9" id="KW-0413">Isomerase</keyword>
<evidence type="ECO:0000256" key="5">
    <source>
        <dbReference type="ARBA" id="ARBA00022801"/>
    </source>
</evidence>
<evidence type="ECO:0000256" key="9">
    <source>
        <dbReference type="ARBA" id="ARBA00023235"/>
    </source>
</evidence>
<dbReference type="SUPFAM" id="SSF52540">
    <property type="entry name" value="P-loop containing nucleoside triphosphate hydrolases"/>
    <property type="match status" value="1"/>
</dbReference>
<dbReference type="GO" id="GO:0005524">
    <property type="term" value="F:ATP binding"/>
    <property type="evidence" value="ECO:0007669"/>
    <property type="project" value="UniProtKB-UniRule"/>
</dbReference>
<dbReference type="AlphaFoldDB" id="A0AAE7E1D3"/>
<keyword evidence="3 12" id="KW-0235">DNA replication</keyword>
<dbReference type="InterPro" id="IPR007692">
    <property type="entry name" value="DNA_helicase_DnaB"/>
</dbReference>
<dbReference type="EMBL" id="CP030944">
    <property type="protein sequence ID" value="QKE26500.1"/>
    <property type="molecule type" value="Genomic_DNA"/>
</dbReference>
<name>A0AAE7E1D3_9BACT</name>
<proteinExistence type="inferred from homology"/>
<evidence type="ECO:0000256" key="2">
    <source>
        <dbReference type="ARBA" id="ARBA00022515"/>
    </source>
</evidence>
<keyword evidence="7 12" id="KW-0067">ATP-binding</keyword>
<evidence type="ECO:0000313" key="15">
    <source>
        <dbReference type="Proteomes" id="UP000502065"/>
    </source>
</evidence>
<evidence type="ECO:0000256" key="3">
    <source>
        <dbReference type="ARBA" id="ARBA00022705"/>
    </source>
</evidence>
<keyword evidence="2 12" id="KW-0639">Primosome</keyword>
<comment type="function">
    <text evidence="12">The main replicative DNA helicase, it participates in initiation and elongation during chromosome replication. Travels ahead of the DNA replisome, separating dsDNA into templates for DNA synthesis. A processive ATP-dependent 5'-3' DNA helicase it has DNA-dependent ATPase activity.</text>
</comment>
<evidence type="ECO:0000256" key="8">
    <source>
        <dbReference type="ARBA" id="ARBA00023125"/>
    </source>
</evidence>
<keyword evidence="5 12" id="KW-0378">Hydrolase</keyword>
<dbReference type="Pfam" id="PF00772">
    <property type="entry name" value="DnaB"/>
    <property type="match status" value="1"/>
</dbReference>
<evidence type="ECO:0000256" key="10">
    <source>
        <dbReference type="ARBA" id="ARBA00048954"/>
    </source>
</evidence>
<dbReference type="InterPro" id="IPR036185">
    <property type="entry name" value="DNA_heli_DnaB-like_N_sf"/>
</dbReference>
<dbReference type="FunFam" id="3.40.50.300:FF:000351">
    <property type="entry name" value="Replicative DNA helicase"/>
    <property type="match status" value="1"/>
</dbReference>
<evidence type="ECO:0000256" key="1">
    <source>
        <dbReference type="ARBA" id="ARBA00008428"/>
    </source>
</evidence>
<dbReference type="CDD" id="cd00984">
    <property type="entry name" value="DnaB_C"/>
    <property type="match status" value="1"/>
</dbReference>
<dbReference type="RefSeq" id="WP_129095896.1">
    <property type="nucleotide sequence ID" value="NZ_CBCSAE010000005.1"/>
</dbReference>
<keyword evidence="6 12" id="KW-0347">Helicase</keyword>
<organism evidence="14 15">
    <name type="scientific">Arcobacter aquimarinus</name>
    <dbReference type="NCBI Taxonomy" id="1315211"/>
    <lineage>
        <taxon>Bacteria</taxon>
        <taxon>Pseudomonadati</taxon>
        <taxon>Campylobacterota</taxon>
        <taxon>Epsilonproteobacteria</taxon>
        <taxon>Campylobacterales</taxon>
        <taxon>Arcobacteraceae</taxon>
        <taxon>Arcobacter</taxon>
    </lineage>
</organism>
<dbReference type="SUPFAM" id="SSF48024">
    <property type="entry name" value="N-terminal domain of DnaB helicase"/>
    <property type="match status" value="1"/>
</dbReference>
<dbReference type="Gene3D" id="3.40.50.300">
    <property type="entry name" value="P-loop containing nucleotide triphosphate hydrolases"/>
    <property type="match status" value="1"/>
</dbReference>
<dbReference type="KEGG" id="aaqi:AAQM_1762"/>
<reference evidence="14 15" key="1">
    <citation type="submission" date="2018-07" db="EMBL/GenBank/DDBJ databases">
        <title>Identification of phenol metabolism pathways in Arcobacter.</title>
        <authorList>
            <person name="Miller W.G."/>
            <person name="Yee E."/>
            <person name="Bono J.L."/>
        </authorList>
    </citation>
    <scope>NUCLEOTIDE SEQUENCE [LARGE SCALE GENOMIC DNA]</scope>
    <source>
        <strain evidence="14 15">W63</strain>
    </source>
</reference>
<dbReference type="PANTHER" id="PTHR30153">
    <property type="entry name" value="REPLICATIVE DNA HELICASE DNAB"/>
    <property type="match status" value="1"/>
</dbReference>
<evidence type="ECO:0000256" key="6">
    <source>
        <dbReference type="ARBA" id="ARBA00022806"/>
    </source>
</evidence>
<evidence type="ECO:0000256" key="4">
    <source>
        <dbReference type="ARBA" id="ARBA00022741"/>
    </source>
</evidence>
<evidence type="ECO:0000256" key="12">
    <source>
        <dbReference type="RuleBase" id="RU362085"/>
    </source>
</evidence>
<dbReference type="NCBIfam" id="TIGR00665">
    <property type="entry name" value="DnaB"/>
    <property type="match status" value="1"/>
</dbReference>
<feature type="domain" description="SF4 helicase" evidence="13">
    <location>
        <begin position="167"/>
        <end position="453"/>
    </location>
</feature>
<dbReference type="InterPro" id="IPR007693">
    <property type="entry name" value="DNA_helicase_DnaB-like_N"/>
</dbReference>
<evidence type="ECO:0000313" key="14">
    <source>
        <dbReference type="EMBL" id="QKE26500.1"/>
    </source>
</evidence>
<dbReference type="Pfam" id="PF03796">
    <property type="entry name" value="DnaB_C"/>
    <property type="match status" value="1"/>
</dbReference>
<gene>
    <name evidence="14" type="primary">dnaB</name>
    <name evidence="14" type="ORF">AAQM_1762</name>
</gene>